<dbReference type="PANTHER" id="PTHR43316">
    <property type="entry name" value="HYDROLASE, HALOACID DELAHOGENASE-RELATED"/>
    <property type="match status" value="1"/>
</dbReference>
<name>A0A852TFC8_9BACI</name>
<proteinExistence type="predicted"/>
<accession>A0A852TFC8</accession>
<evidence type="ECO:0000313" key="2">
    <source>
        <dbReference type="EMBL" id="NYE07472.1"/>
    </source>
</evidence>
<dbReference type="Gene3D" id="3.40.50.1000">
    <property type="entry name" value="HAD superfamily/HAD-like"/>
    <property type="match status" value="1"/>
</dbReference>
<evidence type="ECO:0000313" key="3">
    <source>
        <dbReference type="Proteomes" id="UP000548423"/>
    </source>
</evidence>
<dbReference type="Proteomes" id="UP000548423">
    <property type="component" value="Unassembled WGS sequence"/>
</dbReference>
<dbReference type="Gene3D" id="1.10.150.240">
    <property type="entry name" value="Putative phosphatase, domain 2"/>
    <property type="match status" value="1"/>
</dbReference>
<comment type="caution">
    <text evidence="2">The sequence shown here is derived from an EMBL/GenBank/DDBJ whole genome shotgun (WGS) entry which is preliminary data.</text>
</comment>
<dbReference type="SUPFAM" id="SSF56784">
    <property type="entry name" value="HAD-like"/>
    <property type="match status" value="1"/>
</dbReference>
<dbReference type="InterPro" id="IPR023214">
    <property type="entry name" value="HAD_sf"/>
</dbReference>
<dbReference type="Pfam" id="PF00702">
    <property type="entry name" value="Hydrolase"/>
    <property type="match status" value="1"/>
</dbReference>
<gene>
    <name evidence="2" type="ORF">F4694_004283</name>
</gene>
<keyword evidence="1 2" id="KW-0378">Hydrolase</keyword>
<sequence length="245" mass="28676">MQKQNILFNLDDTLSYCNRYFNLVINQFADQMMVWFDSIKAEDIKQKQLQLDVAAISEHGLKSDRFPESFVGTYQYYCDLAGREKKKDEIQYLRELGYKVFDIPVEPIPHMNETLQRLKEEGHELYLHTGGDEANQRRKITQLELTTFFEHRIFISEHKDTTALSDILKTIKADPDVTWMVGNSLRTDIVPALELDIHAIYIPAENEWQYNMVEVNVDHKSVFLTVDSLQQVPEVIAKRSQNQIM</sequence>
<reference evidence="3" key="2">
    <citation type="submission" date="2020-08" db="EMBL/GenBank/DDBJ databases">
        <title>The Agave Microbiome: Exploring the role of microbial communities in plant adaptations to desert environments.</title>
        <authorList>
            <person name="Partida-Martinez L.P."/>
        </authorList>
    </citation>
    <scope>NUCLEOTIDE SEQUENCE [LARGE SCALE GENOMIC DNA]</scope>
    <source>
        <strain evidence="3">AT2.8</strain>
    </source>
</reference>
<dbReference type="InterPro" id="IPR023198">
    <property type="entry name" value="PGP-like_dom2"/>
</dbReference>
<dbReference type="AlphaFoldDB" id="A0A852TFC8"/>
<dbReference type="InterPro" id="IPR036412">
    <property type="entry name" value="HAD-like_sf"/>
</dbReference>
<evidence type="ECO:0000256" key="1">
    <source>
        <dbReference type="ARBA" id="ARBA00022801"/>
    </source>
</evidence>
<dbReference type="InterPro" id="IPR051540">
    <property type="entry name" value="S-2-haloacid_dehalogenase"/>
</dbReference>
<reference evidence="3" key="1">
    <citation type="submission" date="2020-07" db="EMBL/GenBank/DDBJ databases">
        <authorList>
            <person name="Partida-Martinez L."/>
            <person name="Huntemann M."/>
            <person name="Clum A."/>
            <person name="Wang J."/>
            <person name="Palaniappan K."/>
            <person name="Ritter S."/>
            <person name="Chen I.-M."/>
            <person name="Stamatis D."/>
            <person name="Reddy T."/>
            <person name="O'Malley R."/>
            <person name="Daum C."/>
            <person name="Shapiro N."/>
            <person name="Ivanova N."/>
            <person name="Kyrpides N."/>
            <person name="Woyke T."/>
        </authorList>
    </citation>
    <scope>NUCLEOTIDE SEQUENCE [LARGE SCALE GENOMIC DNA]</scope>
    <source>
        <strain evidence="3">AT2.8</strain>
    </source>
</reference>
<dbReference type="EMBL" id="JACCBX010000009">
    <property type="protein sequence ID" value="NYE07472.1"/>
    <property type="molecule type" value="Genomic_DNA"/>
</dbReference>
<dbReference type="PANTHER" id="PTHR43316:SF8">
    <property type="entry name" value="HAD FAMILY HYDROLASE"/>
    <property type="match status" value="1"/>
</dbReference>
<organism evidence="2 3">
    <name type="scientific">Neobacillus niacini</name>
    <dbReference type="NCBI Taxonomy" id="86668"/>
    <lineage>
        <taxon>Bacteria</taxon>
        <taxon>Bacillati</taxon>
        <taxon>Bacillota</taxon>
        <taxon>Bacilli</taxon>
        <taxon>Bacillales</taxon>
        <taxon>Bacillaceae</taxon>
        <taxon>Neobacillus</taxon>
    </lineage>
</organism>
<dbReference type="GO" id="GO:0016787">
    <property type="term" value="F:hydrolase activity"/>
    <property type="evidence" value="ECO:0007669"/>
    <property type="project" value="UniProtKB-KW"/>
</dbReference>
<protein>
    <submittedName>
        <fullName evidence="2">Hydrolase of the HAD superfamily</fullName>
    </submittedName>
</protein>